<feature type="transmembrane region" description="Helical" evidence="13">
    <location>
        <begin position="276"/>
        <end position="293"/>
    </location>
</feature>
<evidence type="ECO:0000256" key="9">
    <source>
        <dbReference type="ARBA" id="ARBA00023065"/>
    </source>
</evidence>
<dbReference type="SUPFAM" id="SSF81324">
    <property type="entry name" value="Voltage-gated potassium channels"/>
    <property type="match status" value="1"/>
</dbReference>
<comment type="subcellular location">
    <subcellularLocation>
        <location evidence="1">Membrane</location>
        <topology evidence="1">Multi-pass membrane protein</topology>
    </subcellularLocation>
</comment>
<dbReference type="PANTHER" id="PTHR11537:SF254">
    <property type="entry name" value="POTASSIUM VOLTAGE-GATED CHANNEL PROTEIN SHAB"/>
    <property type="match status" value="1"/>
</dbReference>
<evidence type="ECO:0000256" key="3">
    <source>
        <dbReference type="ARBA" id="ARBA00022538"/>
    </source>
</evidence>
<dbReference type="Gene3D" id="1.20.120.350">
    <property type="entry name" value="Voltage-gated potassium channels. Chain C"/>
    <property type="match status" value="1"/>
</dbReference>
<name>W7XG89_TETTS</name>
<evidence type="ECO:0000256" key="10">
    <source>
        <dbReference type="ARBA" id="ARBA00023136"/>
    </source>
</evidence>
<dbReference type="OrthoDB" id="305874at2759"/>
<dbReference type="PRINTS" id="PR00169">
    <property type="entry name" value="KCHANNEL"/>
</dbReference>
<keyword evidence="5" id="KW-0631">Potassium channel</keyword>
<dbReference type="RefSeq" id="XP_012655603.1">
    <property type="nucleotide sequence ID" value="XM_012800149.1"/>
</dbReference>
<dbReference type="GO" id="GO:0008076">
    <property type="term" value="C:voltage-gated potassium channel complex"/>
    <property type="evidence" value="ECO:0007669"/>
    <property type="project" value="InterPro"/>
</dbReference>
<keyword evidence="8 13" id="KW-1133">Transmembrane helix</keyword>
<dbReference type="GeneID" id="24438282"/>
<evidence type="ECO:0000256" key="4">
    <source>
        <dbReference type="ARBA" id="ARBA00022692"/>
    </source>
</evidence>
<evidence type="ECO:0000256" key="13">
    <source>
        <dbReference type="SAM" id="Phobius"/>
    </source>
</evidence>
<evidence type="ECO:0000256" key="7">
    <source>
        <dbReference type="ARBA" id="ARBA00022958"/>
    </source>
</evidence>
<accession>W7XG89</accession>
<evidence type="ECO:0000256" key="5">
    <source>
        <dbReference type="ARBA" id="ARBA00022826"/>
    </source>
</evidence>
<keyword evidence="4 13" id="KW-0812">Transmembrane</keyword>
<evidence type="ECO:0000256" key="12">
    <source>
        <dbReference type="SAM" id="MobiDB-lite"/>
    </source>
</evidence>
<evidence type="ECO:0000256" key="6">
    <source>
        <dbReference type="ARBA" id="ARBA00022882"/>
    </source>
</evidence>
<keyword evidence="16" id="KW-1185">Reference proteome</keyword>
<gene>
    <name evidence="15" type="ORF">TTHERM_000300069</name>
</gene>
<dbReference type="GO" id="GO:0001508">
    <property type="term" value="P:action potential"/>
    <property type="evidence" value="ECO:0007669"/>
    <property type="project" value="TreeGrafter"/>
</dbReference>
<feature type="transmembrane region" description="Helical" evidence="13">
    <location>
        <begin position="375"/>
        <end position="397"/>
    </location>
</feature>
<keyword evidence="2" id="KW-0813">Transport</keyword>
<feature type="transmembrane region" description="Helical" evidence="13">
    <location>
        <begin position="234"/>
        <end position="256"/>
    </location>
</feature>
<evidence type="ECO:0000256" key="1">
    <source>
        <dbReference type="ARBA" id="ARBA00004141"/>
    </source>
</evidence>
<dbReference type="KEGG" id="tet:TTHERM_000300069"/>
<evidence type="ECO:0000256" key="2">
    <source>
        <dbReference type="ARBA" id="ARBA00022448"/>
    </source>
</evidence>
<evidence type="ECO:0000313" key="15">
    <source>
        <dbReference type="EMBL" id="EWS71859.1"/>
    </source>
</evidence>
<dbReference type="GO" id="GO:0005249">
    <property type="term" value="F:voltage-gated potassium channel activity"/>
    <property type="evidence" value="ECO:0007669"/>
    <property type="project" value="InterPro"/>
</dbReference>
<dbReference type="InterPro" id="IPR028325">
    <property type="entry name" value="VG_K_chnl"/>
</dbReference>
<dbReference type="InterPro" id="IPR027359">
    <property type="entry name" value="Volt_channel_dom_sf"/>
</dbReference>
<dbReference type="InParanoid" id="W7XG89"/>
<evidence type="ECO:0000256" key="8">
    <source>
        <dbReference type="ARBA" id="ARBA00022989"/>
    </source>
</evidence>
<evidence type="ECO:0000259" key="14">
    <source>
        <dbReference type="Pfam" id="PF00520"/>
    </source>
</evidence>
<dbReference type="Gene3D" id="1.10.287.70">
    <property type="match status" value="1"/>
</dbReference>
<feature type="transmembrane region" description="Helical" evidence="13">
    <location>
        <begin position="305"/>
        <end position="323"/>
    </location>
</feature>
<feature type="domain" description="Ion transport" evidence="14">
    <location>
        <begin position="239"/>
        <end position="467"/>
    </location>
</feature>
<reference evidence="16" key="1">
    <citation type="journal article" date="2006" name="PLoS Biol.">
        <title>Macronuclear genome sequence of the ciliate Tetrahymena thermophila, a model eukaryote.</title>
        <authorList>
            <person name="Eisen J.A."/>
            <person name="Coyne R.S."/>
            <person name="Wu M."/>
            <person name="Wu D."/>
            <person name="Thiagarajan M."/>
            <person name="Wortman J.R."/>
            <person name="Badger J.H."/>
            <person name="Ren Q."/>
            <person name="Amedeo P."/>
            <person name="Jones K.M."/>
            <person name="Tallon L.J."/>
            <person name="Delcher A.L."/>
            <person name="Salzberg S.L."/>
            <person name="Silva J.C."/>
            <person name="Haas B.J."/>
            <person name="Majoros W.H."/>
            <person name="Farzad M."/>
            <person name="Carlton J.M."/>
            <person name="Smith R.K. Jr."/>
            <person name="Garg J."/>
            <person name="Pearlman R.E."/>
            <person name="Karrer K.M."/>
            <person name="Sun L."/>
            <person name="Manning G."/>
            <person name="Elde N.C."/>
            <person name="Turkewitz A.P."/>
            <person name="Asai D.J."/>
            <person name="Wilkes D.E."/>
            <person name="Wang Y."/>
            <person name="Cai H."/>
            <person name="Collins K."/>
            <person name="Stewart B.A."/>
            <person name="Lee S.R."/>
            <person name="Wilamowska K."/>
            <person name="Weinberg Z."/>
            <person name="Ruzzo W.L."/>
            <person name="Wloga D."/>
            <person name="Gaertig J."/>
            <person name="Frankel J."/>
            <person name="Tsao C.-C."/>
            <person name="Gorovsky M.A."/>
            <person name="Keeling P.J."/>
            <person name="Waller R.F."/>
            <person name="Patron N.J."/>
            <person name="Cherry J.M."/>
            <person name="Stover N.A."/>
            <person name="Krieger C.J."/>
            <person name="del Toro C."/>
            <person name="Ryder H.F."/>
            <person name="Williamson S.C."/>
            <person name="Barbeau R.A."/>
            <person name="Hamilton E.P."/>
            <person name="Orias E."/>
        </authorList>
    </citation>
    <scope>NUCLEOTIDE SEQUENCE [LARGE SCALE GENOMIC DNA]</scope>
    <source>
        <strain evidence="16">SB210</strain>
    </source>
</reference>
<feature type="transmembrane region" description="Helical" evidence="13">
    <location>
        <begin position="409"/>
        <end position="425"/>
    </location>
</feature>
<feature type="region of interest" description="Disordered" evidence="12">
    <location>
        <begin position="143"/>
        <end position="171"/>
    </location>
</feature>
<keyword evidence="9" id="KW-0406">Ion transport</keyword>
<keyword evidence="10 13" id="KW-0472">Membrane</keyword>
<proteinExistence type="predicted"/>
<dbReference type="EMBL" id="GG662449">
    <property type="protein sequence ID" value="EWS71859.1"/>
    <property type="molecule type" value="Genomic_DNA"/>
</dbReference>
<keyword evidence="11" id="KW-0407">Ion channel</keyword>
<dbReference type="FunFam" id="1.10.287.70:FF:000097">
    <property type="entry name" value="Potassium voltage-gated channel subfamily G member 3"/>
    <property type="match status" value="1"/>
</dbReference>
<dbReference type="InterPro" id="IPR005821">
    <property type="entry name" value="Ion_trans_dom"/>
</dbReference>
<dbReference type="Proteomes" id="UP000009168">
    <property type="component" value="Unassembled WGS sequence"/>
</dbReference>
<feature type="compositionally biased region" description="Polar residues" evidence="12">
    <location>
        <begin position="144"/>
        <end position="158"/>
    </location>
</feature>
<evidence type="ECO:0000256" key="11">
    <source>
        <dbReference type="ARBA" id="ARBA00023303"/>
    </source>
</evidence>
<feature type="transmembrane region" description="Helical" evidence="13">
    <location>
        <begin position="437"/>
        <end position="457"/>
    </location>
</feature>
<dbReference type="AlphaFoldDB" id="W7XG89"/>
<keyword evidence="6" id="KW-0851">Voltage-gated channel</keyword>
<keyword evidence="3" id="KW-0633">Potassium transport</keyword>
<keyword evidence="7" id="KW-0630">Potassium</keyword>
<protein>
    <submittedName>
        <fullName evidence="15">Cation channel family protein</fullName>
    </submittedName>
</protein>
<dbReference type="PANTHER" id="PTHR11537">
    <property type="entry name" value="VOLTAGE-GATED POTASSIUM CHANNEL"/>
    <property type="match status" value="1"/>
</dbReference>
<sequence>MSKKNFKSSSNKYEKQQQVIQQQVDIDQTPIISKVDYLSSPSLEMVAKSIPLISPKNASIIQNDQTQNQIFSQNNDLNEIEIIKNLTGRHNEVQSLGALEQDNLEQNLQKLQKQSSYETFNNQIKTQQNKLRKEYGIRNDIDQDTANQNKSPKSLQHKNSQDQEYLVADPDLEDKEEDDTDKLELDQANYQQVSQKIRDIDIDQEVKNIYKNLDKSQKIKMKIYLTMFDAEYSYFSKAILIFMLCVSITDVTLMILSTEKSLPVGDNFYWEYFNSYSFIVFLIEKILQIYSCNSFIKGSQAYKNYFLQFNTIVEFMALFYSIYEAIAFNLSFDFSDQIKILRALFTLRLIRVFKFQSINRGINILIAGVKQSVQALSILLFITIICIILISSLMYFLEKGDNSSKIQNIPEAVWWAVITITTVGYGDVIPDTLAGKILASVSLIFGVLLLSLPVAIIGNNFQEIYLQNQKDDKNTSKKSMKRQYQETKNEEEKEILRIWLKINELEEVNETIEKCLQENQFLYRSIAREAQSLINRIEFSDKKSYLSKFSDSYVEGYDKQDPIVKKIKQQYLEDNQIQSFITYRAKSDSQQ</sequence>
<evidence type="ECO:0000313" key="16">
    <source>
        <dbReference type="Proteomes" id="UP000009168"/>
    </source>
</evidence>
<organism evidence="15 16">
    <name type="scientific">Tetrahymena thermophila (strain SB210)</name>
    <dbReference type="NCBI Taxonomy" id="312017"/>
    <lineage>
        <taxon>Eukaryota</taxon>
        <taxon>Sar</taxon>
        <taxon>Alveolata</taxon>
        <taxon>Ciliophora</taxon>
        <taxon>Intramacronucleata</taxon>
        <taxon>Oligohymenophorea</taxon>
        <taxon>Hymenostomatida</taxon>
        <taxon>Tetrahymenina</taxon>
        <taxon>Tetrahymenidae</taxon>
        <taxon>Tetrahymena</taxon>
    </lineage>
</organism>
<dbReference type="STRING" id="312017.W7XG89"/>
<dbReference type="Pfam" id="PF00520">
    <property type="entry name" value="Ion_trans"/>
    <property type="match status" value="1"/>
</dbReference>